<dbReference type="GO" id="GO:0046394">
    <property type="term" value="P:carboxylic acid biosynthetic process"/>
    <property type="evidence" value="ECO:0007669"/>
    <property type="project" value="UniProtKB-ARBA"/>
</dbReference>
<dbReference type="OrthoDB" id="9805628at2"/>
<sequence length="287" mass="32955">MYLYLNGDYIKGEEARISPFDHGFLYGVGVFETFRTYGGHPFLLDDHIDRLNRSLRELQIERSFTREEVGEIVQRLLEKNELQDAYIRFNVSGGVGEIGLQTSAYREPTVICFQKELPVHMSKEKRAKVLTLPRNTPETRYRLKSHHYMNNIEGKREIKDTPEVEGLFLTAEGFVAEGITSNIFLVKNGRLLTPVLDTGILNGVTREFVMELGKSMGLEVETVWVRSEDLEKCEELFVTNSVQGIVAINECNGLERPGLSGKVTTSLMEQYERYTQRTWSRFEVRGE</sequence>
<dbReference type="InterPro" id="IPR043132">
    <property type="entry name" value="BCAT-like_C"/>
</dbReference>
<comment type="similarity">
    <text evidence="2 5">Belongs to the class-IV pyridoxal-phosphate-dependent aminotransferase family.</text>
</comment>
<dbReference type="InterPro" id="IPR050571">
    <property type="entry name" value="Class-IV_PLP-Dep_Aminotrnsfr"/>
</dbReference>
<reference evidence="7 8" key="1">
    <citation type="journal article" date="2016" name="Front. Microbiol.">
        <title>Microevolution Analysis of Bacillus coahuilensis Unveils Differences in Phosphorus Acquisition Strategies and Their Regulation.</title>
        <authorList>
            <person name="Gomez-Lunar Z."/>
            <person name="Hernandez-Gonzalez I."/>
            <person name="Rodriguez-Torres M.D."/>
            <person name="Souza V."/>
            <person name="Olmedo-Alvarez G."/>
        </authorList>
    </citation>
    <scope>NUCLEOTIDE SEQUENCE [LARGE SCALE GENOMIC DNA]</scope>
    <source>
        <strain evidence="8">p1.1.43</strain>
    </source>
</reference>
<keyword evidence="4 6" id="KW-0663">Pyridoxal phosphate</keyword>
<dbReference type="Pfam" id="PF01063">
    <property type="entry name" value="Aminotran_4"/>
    <property type="match status" value="1"/>
</dbReference>
<comment type="cofactor">
    <cofactor evidence="1 6">
        <name>pyridoxal 5'-phosphate</name>
        <dbReference type="ChEBI" id="CHEBI:597326"/>
    </cofactor>
</comment>
<comment type="caution">
    <text evidence="7">The sequence shown here is derived from an EMBL/GenBank/DDBJ whole genome shotgun (WGS) entry which is preliminary data.</text>
</comment>
<dbReference type="Gene3D" id="3.20.10.10">
    <property type="entry name" value="D-amino Acid Aminotransferase, subunit A, domain 2"/>
    <property type="match status" value="1"/>
</dbReference>
<protein>
    <submittedName>
        <fullName evidence="7">4-amino-4-deoxychorismate lyase</fullName>
    </submittedName>
</protein>
<evidence type="ECO:0000256" key="3">
    <source>
        <dbReference type="ARBA" id="ARBA00011738"/>
    </source>
</evidence>
<organism evidence="7 8">
    <name type="scientific">Bacillus coahuilensis p1.1.43</name>
    <dbReference type="NCBI Taxonomy" id="1150625"/>
    <lineage>
        <taxon>Bacteria</taxon>
        <taxon>Bacillati</taxon>
        <taxon>Bacillota</taxon>
        <taxon>Bacilli</taxon>
        <taxon>Bacillales</taxon>
        <taxon>Bacillaceae</taxon>
        <taxon>Bacillus</taxon>
    </lineage>
</organism>
<dbReference type="InterPro" id="IPR018300">
    <property type="entry name" value="Aminotrans_IV_CS"/>
</dbReference>
<accession>A0A147K4W5</accession>
<dbReference type="GO" id="GO:0016829">
    <property type="term" value="F:lyase activity"/>
    <property type="evidence" value="ECO:0007669"/>
    <property type="project" value="UniProtKB-KW"/>
</dbReference>
<dbReference type="PROSITE" id="PS00770">
    <property type="entry name" value="AA_TRANSFER_CLASS_4"/>
    <property type="match status" value="1"/>
</dbReference>
<dbReference type="STRING" id="1150625.Q75_15000"/>
<dbReference type="InterPro" id="IPR036038">
    <property type="entry name" value="Aminotransferase-like"/>
</dbReference>
<evidence type="ECO:0000313" key="8">
    <source>
        <dbReference type="Proteomes" id="UP000074108"/>
    </source>
</evidence>
<proteinExistence type="inferred from homology"/>
<dbReference type="PATRIC" id="fig|1150625.3.peg.3134"/>
<dbReference type="InterPro" id="IPR001544">
    <property type="entry name" value="Aminotrans_IV"/>
</dbReference>
<evidence type="ECO:0000256" key="4">
    <source>
        <dbReference type="ARBA" id="ARBA00022898"/>
    </source>
</evidence>
<dbReference type="NCBIfam" id="NF005800">
    <property type="entry name" value="PRK07650.1"/>
    <property type="match status" value="1"/>
</dbReference>
<evidence type="ECO:0000256" key="6">
    <source>
        <dbReference type="RuleBase" id="RU004516"/>
    </source>
</evidence>
<keyword evidence="8" id="KW-1185">Reference proteome</keyword>
<evidence type="ECO:0000313" key="7">
    <source>
        <dbReference type="EMBL" id="KUP04543.1"/>
    </source>
</evidence>
<dbReference type="Proteomes" id="UP000074108">
    <property type="component" value="Unassembled WGS sequence"/>
</dbReference>
<keyword evidence="7" id="KW-0456">Lyase</keyword>
<evidence type="ECO:0000256" key="1">
    <source>
        <dbReference type="ARBA" id="ARBA00001933"/>
    </source>
</evidence>
<dbReference type="PANTHER" id="PTHR42743">
    <property type="entry name" value="AMINO-ACID AMINOTRANSFERASE"/>
    <property type="match status" value="1"/>
</dbReference>
<dbReference type="CDD" id="cd00449">
    <property type="entry name" value="PLPDE_IV"/>
    <property type="match status" value="1"/>
</dbReference>
<gene>
    <name evidence="7" type="ORF">Q75_15000</name>
</gene>
<dbReference type="FunFam" id="3.20.10.10:FF:000002">
    <property type="entry name" value="D-alanine aminotransferase"/>
    <property type="match status" value="1"/>
</dbReference>
<name>A0A147K4W5_9BACI</name>
<dbReference type="RefSeq" id="WP_010169507.1">
    <property type="nucleotide sequence ID" value="NZ_LDYG01000049.1"/>
</dbReference>
<evidence type="ECO:0000256" key="5">
    <source>
        <dbReference type="RuleBase" id="RU004106"/>
    </source>
</evidence>
<dbReference type="AlphaFoldDB" id="A0A147K4W5"/>
<evidence type="ECO:0000256" key="2">
    <source>
        <dbReference type="ARBA" id="ARBA00009320"/>
    </source>
</evidence>
<dbReference type="EMBL" id="LDYG01000049">
    <property type="protein sequence ID" value="KUP04543.1"/>
    <property type="molecule type" value="Genomic_DNA"/>
</dbReference>
<dbReference type="GO" id="GO:0008652">
    <property type="term" value="P:amino acid biosynthetic process"/>
    <property type="evidence" value="ECO:0007669"/>
    <property type="project" value="UniProtKB-ARBA"/>
</dbReference>
<dbReference type="Gene3D" id="3.30.470.10">
    <property type="match status" value="1"/>
</dbReference>
<comment type="subunit">
    <text evidence="3">Homodimer.</text>
</comment>
<dbReference type="InterPro" id="IPR043131">
    <property type="entry name" value="BCAT-like_N"/>
</dbReference>
<dbReference type="SUPFAM" id="SSF56752">
    <property type="entry name" value="D-aminoacid aminotransferase-like PLP-dependent enzymes"/>
    <property type="match status" value="1"/>
</dbReference>
<dbReference type="PANTHER" id="PTHR42743:SF11">
    <property type="entry name" value="AMINODEOXYCHORISMATE LYASE"/>
    <property type="match status" value="1"/>
</dbReference>
<dbReference type="GO" id="GO:0005829">
    <property type="term" value="C:cytosol"/>
    <property type="evidence" value="ECO:0007669"/>
    <property type="project" value="TreeGrafter"/>
</dbReference>